<protein>
    <submittedName>
        <fullName evidence="1">5' nucleotidase, deoxy (Pyrimidine), cytosolic type C protein (NT5C)</fullName>
    </submittedName>
</protein>
<evidence type="ECO:0000313" key="1">
    <source>
        <dbReference type="EMBL" id="EGC01421.1"/>
    </source>
</evidence>
<dbReference type="EMBL" id="ADKM02000130">
    <property type="protein sequence ID" value="EGC01421.1"/>
    <property type="molecule type" value="Genomic_DNA"/>
</dbReference>
<proteinExistence type="predicted"/>
<keyword evidence="2" id="KW-1185">Reference proteome</keyword>
<accession>E9SH50</accession>
<dbReference type="InterPro" id="IPR036412">
    <property type="entry name" value="HAD-like_sf"/>
</dbReference>
<dbReference type="OrthoDB" id="1654944at2"/>
<organism evidence="1 2">
    <name type="scientific">Ruminococcus albus 8</name>
    <dbReference type="NCBI Taxonomy" id="246199"/>
    <lineage>
        <taxon>Bacteria</taxon>
        <taxon>Bacillati</taxon>
        <taxon>Bacillota</taxon>
        <taxon>Clostridia</taxon>
        <taxon>Eubacteriales</taxon>
        <taxon>Oscillospiraceae</taxon>
        <taxon>Ruminococcus</taxon>
    </lineage>
</organism>
<dbReference type="STRING" id="246199.CUS_7578"/>
<dbReference type="eggNOG" id="ENOG5032GWE">
    <property type="taxonomic scope" value="Bacteria"/>
</dbReference>
<dbReference type="InterPro" id="IPR023214">
    <property type="entry name" value="HAD_sf"/>
</dbReference>
<reference evidence="1 2" key="1">
    <citation type="submission" date="2011-02" db="EMBL/GenBank/DDBJ databases">
        <authorList>
            <person name="Nelson K.E."/>
            <person name="Sutton G."/>
            <person name="Torralba M."/>
            <person name="Durkin S."/>
            <person name="Harkins D."/>
            <person name="Montgomery R."/>
            <person name="Ziemer C."/>
            <person name="Klaassens E."/>
            <person name="Ocuiv P."/>
            <person name="Morrison M."/>
        </authorList>
    </citation>
    <scope>NUCLEOTIDE SEQUENCE [LARGE SCALE GENOMIC DNA]</scope>
    <source>
        <strain evidence="1 2">8</strain>
    </source>
</reference>
<evidence type="ECO:0000313" key="2">
    <source>
        <dbReference type="Proteomes" id="UP000004259"/>
    </source>
</evidence>
<dbReference type="Gene3D" id="1.10.40.40">
    <property type="entry name" value="Deoxyribonucleotidase, domain 2"/>
    <property type="match status" value="1"/>
</dbReference>
<name>E9SH50_RUMAL</name>
<comment type="caution">
    <text evidence="1">The sequence shown here is derived from an EMBL/GenBank/DDBJ whole genome shotgun (WGS) entry which is preliminary data.</text>
</comment>
<dbReference type="RefSeq" id="WP_002852950.1">
    <property type="nucleotide sequence ID" value="NZ_ADKM02000130.1"/>
</dbReference>
<dbReference type="AlphaFoldDB" id="E9SH50"/>
<dbReference type="SUPFAM" id="SSF56784">
    <property type="entry name" value="HAD-like"/>
    <property type="match status" value="1"/>
</dbReference>
<dbReference type="Gene3D" id="3.40.50.1000">
    <property type="entry name" value="HAD superfamily/HAD-like"/>
    <property type="match status" value="1"/>
</dbReference>
<sequence length="167" mass="19027">MEVSRIYFDMDGVLADFEGGVRRCGLVPQPQEKRDPVYEAELWQRLSAVPHYYDKLEILDGAYELFMAVYKKYGERCEILTGIPKPDKNMPTAAEDKVRWMHRLFSNDIKVNTVYRREKVNFCKGADCVLIDDLKPTIDSWNEAGGTGIHHRSSAETAAILGKLGIL</sequence>
<gene>
    <name evidence="1" type="ORF">CUS_7578</name>
</gene>
<dbReference type="Proteomes" id="UP000004259">
    <property type="component" value="Unassembled WGS sequence"/>
</dbReference>